<evidence type="ECO:0000256" key="2">
    <source>
        <dbReference type="ARBA" id="ARBA00022448"/>
    </source>
</evidence>
<feature type="domain" description="ABC transporter" evidence="9">
    <location>
        <begin position="366"/>
        <end position="582"/>
    </location>
</feature>
<sequence length="586" mass="66273">MAVMLSELLNDPRKYRIDGVFFKRVWKMAVPYWTRKDAWKSWLSLGVLVLMMAGFSASGGYFSYLTADLTNALVEHKTHVYWSLLIWITAMGLIRFAATLGQQLLSALLNQHWWLWLTTYLMDNYLASRTYYEIVQDDKIDNPDQRIQQEVEPFCTTMSTMPQMLIGSLMDMGIQAGILSAISPTMLISVVIFAILQTLFTWLIYRPTIKQNFDVTVSEADLRYGLTHVRLNAENIAFYQGETSEQQHLLIRLKNAVTKNLRVLVYSIYIQIANEGVNQIWTYLPLIILVPLYFHGSIDYGTIAQATASAAMLLSSLSIVMNYIPQLSQAVPNVIRLAEIHEKFVEMANNKPDPKQQIIIRNGESIVLNHIHLQTPGGEQALVKDLSLSLPAGSRWVVVGRTGIGKSSLLRAMAGLWTRGSGEIELPADEQGCLFLPQRPYTFNSSLRNQLCYPDIDSPLEDAHLITVLQQVALGDLLDKHGDLDTEKDWARVLSLGEQQRIAFARVILRQPRYVFLDEATSALDVATEEQLYTLLAERNISYISIGHRDSLLHFHDQALRLLGDGKWEILPAASLKLDPTETEIS</sequence>
<proteinExistence type="predicted"/>
<dbReference type="Pfam" id="PF00005">
    <property type="entry name" value="ABC_tran"/>
    <property type="match status" value="1"/>
</dbReference>
<gene>
    <name evidence="11" type="ORF">FE839_23565</name>
</gene>
<dbReference type="CDD" id="cd03223">
    <property type="entry name" value="ABCD_peroxisomal_ALDP"/>
    <property type="match status" value="1"/>
</dbReference>
<dbReference type="EMBL" id="VCHQ01000040">
    <property type="protein sequence ID" value="TLV04996.1"/>
    <property type="molecule type" value="Genomic_DNA"/>
</dbReference>
<evidence type="ECO:0000256" key="5">
    <source>
        <dbReference type="ARBA" id="ARBA00022840"/>
    </source>
</evidence>
<accession>A0A5R9L8R7</accession>
<dbReference type="GO" id="GO:0005886">
    <property type="term" value="C:plasma membrane"/>
    <property type="evidence" value="ECO:0007669"/>
    <property type="project" value="UniProtKB-SubCell"/>
</dbReference>
<organism evidence="11 12">
    <name type="scientific">Klebsiella indica</name>
    <dbReference type="NCBI Taxonomy" id="2582917"/>
    <lineage>
        <taxon>Bacteria</taxon>
        <taxon>Pseudomonadati</taxon>
        <taxon>Pseudomonadota</taxon>
        <taxon>Gammaproteobacteria</taxon>
        <taxon>Enterobacterales</taxon>
        <taxon>Enterobacteriaceae</taxon>
        <taxon>Klebsiella/Raoultella group</taxon>
        <taxon>Klebsiella</taxon>
    </lineage>
</organism>
<reference evidence="11 12" key="1">
    <citation type="submission" date="2019-05" db="EMBL/GenBank/DDBJ databases">
        <title>Genome sequence of Klebsiella sp strain TOUT106.</title>
        <authorList>
            <person name="Rahi P."/>
            <person name="Chaudhari D."/>
        </authorList>
    </citation>
    <scope>NUCLEOTIDE SEQUENCE [LARGE SCALE GENOMIC DNA]</scope>
    <source>
        <strain evidence="11 12">TOUT106</strain>
    </source>
</reference>
<dbReference type="Proteomes" id="UP000307430">
    <property type="component" value="Unassembled WGS sequence"/>
</dbReference>
<evidence type="ECO:0000256" key="1">
    <source>
        <dbReference type="ARBA" id="ARBA00004651"/>
    </source>
</evidence>
<keyword evidence="4" id="KW-0547">Nucleotide-binding</keyword>
<dbReference type="PROSITE" id="PS50929">
    <property type="entry name" value="ABC_TM1F"/>
    <property type="match status" value="1"/>
</dbReference>
<keyword evidence="6 8" id="KW-1133">Transmembrane helix</keyword>
<evidence type="ECO:0000256" key="8">
    <source>
        <dbReference type="SAM" id="Phobius"/>
    </source>
</evidence>
<dbReference type="InterPro" id="IPR011527">
    <property type="entry name" value="ABC1_TM_dom"/>
</dbReference>
<evidence type="ECO:0000259" key="10">
    <source>
        <dbReference type="PROSITE" id="PS50929"/>
    </source>
</evidence>
<dbReference type="Pfam" id="PF06472">
    <property type="entry name" value="ABC_membrane_2"/>
    <property type="match status" value="1"/>
</dbReference>
<dbReference type="InterPro" id="IPR027417">
    <property type="entry name" value="P-loop_NTPase"/>
</dbReference>
<name>A0A5R9L8R7_9ENTR</name>
<dbReference type="InterPro" id="IPR036640">
    <property type="entry name" value="ABC1_TM_sf"/>
</dbReference>
<dbReference type="PANTHER" id="PTHR11384">
    <property type="entry name" value="ATP-BINDING CASSETTE, SUB-FAMILY D MEMBER"/>
    <property type="match status" value="1"/>
</dbReference>
<evidence type="ECO:0000256" key="3">
    <source>
        <dbReference type="ARBA" id="ARBA00022692"/>
    </source>
</evidence>
<dbReference type="SUPFAM" id="SSF52540">
    <property type="entry name" value="P-loop containing nucleoside triphosphate hydrolases"/>
    <property type="match status" value="1"/>
</dbReference>
<comment type="subcellular location">
    <subcellularLocation>
        <location evidence="1">Cell membrane</location>
        <topology evidence="1">Multi-pass membrane protein</topology>
    </subcellularLocation>
</comment>
<feature type="transmembrane region" description="Helical" evidence="8">
    <location>
        <begin position="178"/>
        <end position="205"/>
    </location>
</feature>
<dbReference type="AlphaFoldDB" id="A0A5R9L8R7"/>
<keyword evidence="3 8" id="KW-0812">Transmembrane</keyword>
<evidence type="ECO:0000259" key="9">
    <source>
        <dbReference type="PROSITE" id="PS50893"/>
    </source>
</evidence>
<feature type="transmembrane region" description="Helical" evidence="8">
    <location>
        <begin position="79"/>
        <end position="98"/>
    </location>
</feature>
<feature type="transmembrane region" description="Helical" evidence="8">
    <location>
        <begin position="42"/>
        <end position="67"/>
    </location>
</feature>
<keyword evidence="5 11" id="KW-0067">ATP-binding</keyword>
<keyword evidence="12" id="KW-1185">Reference proteome</keyword>
<dbReference type="RefSeq" id="WP_138363154.1">
    <property type="nucleotide sequence ID" value="NZ_VCHQ01000040.1"/>
</dbReference>
<dbReference type="GO" id="GO:0016887">
    <property type="term" value="F:ATP hydrolysis activity"/>
    <property type="evidence" value="ECO:0007669"/>
    <property type="project" value="InterPro"/>
</dbReference>
<dbReference type="InterPro" id="IPR050835">
    <property type="entry name" value="ABC_transporter_sub-D"/>
</dbReference>
<dbReference type="Gene3D" id="1.20.1560.10">
    <property type="entry name" value="ABC transporter type 1, transmembrane domain"/>
    <property type="match status" value="1"/>
</dbReference>
<dbReference type="Gene3D" id="3.40.50.300">
    <property type="entry name" value="P-loop containing nucleotide triphosphate hydrolases"/>
    <property type="match status" value="1"/>
</dbReference>
<dbReference type="InterPro" id="IPR003593">
    <property type="entry name" value="AAA+_ATPase"/>
</dbReference>
<dbReference type="SUPFAM" id="SSF90123">
    <property type="entry name" value="ABC transporter transmembrane region"/>
    <property type="match status" value="1"/>
</dbReference>
<evidence type="ECO:0000313" key="12">
    <source>
        <dbReference type="Proteomes" id="UP000307430"/>
    </source>
</evidence>
<dbReference type="InterPro" id="IPR003439">
    <property type="entry name" value="ABC_transporter-like_ATP-bd"/>
</dbReference>
<evidence type="ECO:0000313" key="11">
    <source>
        <dbReference type="EMBL" id="TLV04996.1"/>
    </source>
</evidence>
<dbReference type="GO" id="GO:0005524">
    <property type="term" value="F:ATP binding"/>
    <property type="evidence" value="ECO:0007669"/>
    <property type="project" value="UniProtKB-KW"/>
</dbReference>
<protein>
    <submittedName>
        <fullName evidence="11">ABC transporter ATP-binding protein/permease</fullName>
    </submittedName>
</protein>
<dbReference type="SMART" id="SM00382">
    <property type="entry name" value="AAA"/>
    <property type="match status" value="1"/>
</dbReference>
<dbReference type="GO" id="GO:0140359">
    <property type="term" value="F:ABC-type transporter activity"/>
    <property type="evidence" value="ECO:0007669"/>
    <property type="project" value="InterPro"/>
</dbReference>
<evidence type="ECO:0000256" key="6">
    <source>
        <dbReference type="ARBA" id="ARBA00022989"/>
    </source>
</evidence>
<dbReference type="PROSITE" id="PS50893">
    <property type="entry name" value="ABC_TRANSPORTER_2"/>
    <property type="match status" value="1"/>
</dbReference>
<dbReference type="PANTHER" id="PTHR11384:SF59">
    <property type="entry name" value="LYSOSOMAL COBALAMIN TRANSPORTER ABCD4"/>
    <property type="match status" value="1"/>
</dbReference>
<evidence type="ECO:0000256" key="7">
    <source>
        <dbReference type="ARBA" id="ARBA00023136"/>
    </source>
</evidence>
<feature type="domain" description="ABC transmembrane type-1" evidence="10">
    <location>
        <begin position="47"/>
        <end position="329"/>
    </location>
</feature>
<dbReference type="InterPro" id="IPR017871">
    <property type="entry name" value="ABC_transporter-like_CS"/>
</dbReference>
<keyword evidence="7 8" id="KW-0472">Membrane</keyword>
<evidence type="ECO:0000256" key="4">
    <source>
        <dbReference type="ARBA" id="ARBA00022741"/>
    </source>
</evidence>
<keyword evidence="2" id="KW-0813">Transport</keyword>
<comment type="caution">
    <text evidence="11">The sequence shown here is derived from an EMBL/GenBank/DDBJ whole genome shotgun (WGS) entry which is preliminary data.</text>
</comment>
<dbReference type="PROSITE" id="PS00211">
    <property type="entry name" value="ABC_TRANSPORTER_1"/>
    <property type="match status" value="1"/>
</dbReference>